<feature type="region of interest" description="Disordered" evidence="1">
    <location>
        <begin position="234"/>
        <end position="258"/>
    </location>
</feature>
<evidence type="ECO:0000313" key="4">
    <source>
        <dbReference type="Proteomes" id="UP000742631"/>
    </source>
</evidence>
<sequence length="258" mass="26656">MQRNILFATVLTVSTALAGFAYAADQTTTPPAPQTSPAQSAVDKDILKLSSDGSAAFRDIHAARMALFDANPTQAKSLVDNAEAAFKKARTDDTAFVKAESDLRARNGAPPSQPSADATKPVAWLPIDGQLTLGEDFVATPQKTAAVADARKALSAGDRQTAAEKLKLAGIDVNFTMAVVPLDKTAAQVSQAAADLGQGKYYEANVSLKQAEDGLRFDTVNAFAVPQKTAANAPVKTGTETTATKAAPAGTVAAKPAP</sequence>
<evidence type="ECO:0000313" key="3">
    <source>
        <dbReference type="EMBL" id="HJE23941.1"/>
    </source>
</evidence>
<proteinExistence type="predicted"/>
<name>A0A921E2R8_9HYPH</name>
<dbReference type="Pfam" id="PF10938">
    <property type="entry name" value="YfdX"/>
    <property type="match status" value="1"/>
</dbReference>
<accession>A0A921E2R8</accession>
<dbReference type="Gene3D" id="6.10.250.2140">
    <property type="match status" value="1"/>
</dbReference>
<dbReference type="InterPro" id="IPR021236">
    <property type="entry name" value="Uncharacterised_YfdX"/>
</dbReference>
<reference evidence="3" key="1">
    <citation type="journal article" date="2021" name="PeerJ">
        <title>Extensive microbial diversity within the chicken gut microbiome revealed by metagenomics and culture.</title>
        <authorList>
            <person name="Gilroy R."/>
            <person name="Ravi A."/>
            <person name="Getino M."/>
            <person name="Pursley I."/>
            <person name="Horton D.L."/>
            <person name="Alikhan N.F."/>
            <person name="Baker D."/>
            <person name="Gharbi K."/>
            <person name="Hall N."/>
            <person name="Watson M."/>
            <person name="Adriaenssens E.M."/>
            <person name="Foster-Nyarko E."/>
            <person name="Jarju S."/>
            <person name="Secka A."/>
            <person name="Antonio M."/>
            <person name="Oren A."/>
            <person name="Chaudhuri R.R."/>
            <person name="La Ragione R."/>
            <person name="Hildebrand F."/>
            <person name="Pallen M.J."/>
        </authorList>
    </citation>
    <scope>NUCLEOTIDE SEQUENCE</scope>
    <source>
        <strain evidence="3">316</strain>
    </source>
</reference>
<dbReference type="EMBL" id="DYYG01000031">
    <property type="protein sequence ID" value="HJE23941.1"/>
    <property type="molecule type" value="Genomic_DNA"/>
</dbReference>
<feature type="signal peptide" evidence="2">
    <location>
        <begin position="1"/>
        <end position="23"/>
    </location>
</feature>
<dbReference type="Gene3D" id="1.20.120.1940">
    <property type="entry name" value="YfdX protein domain"/>
    <property type="match status" value="1"/>
</dbReference>
<comment type="caution">
    <text evidence="3">The sequence shown here is derived from an EMBL/GenBank/DDBJ whole genome shotgun (WGS) entry which is preliminary data.</text>
</comment>
<protein>
    <submittedName>
        <fullName evidence="3">YfdX family protein</fullName>
    </submittedName>
</protein>
<gene>
    <name evidence="3" type="ORF">K8W01_09810</name>
</gene>
<evidence type="ECO:0000256" key="1">
    <source>
        <dbReference type="SAM" id="MobiDB-lite"/>
    </source>
</evidence>
<feature type="chain" id="PRO_5037287570" evidence="2">
    <location>
        <begin position="24"/>
        <end position="258"/>
    </location>
</feature>
<organism evidence="3 4">
    <name type="scientific">Methylorubrum populi</name>
    <dbReference type="NCBI Taxonomy" id="223967"/>
    <lineage>
        <taxon>Bacteria</taxon>
        <taxon>Pseudomonadati</taxon>
        <taxon>Pseudomonadota</taxon>
        <taxon>Alphaproteobacteria</taxon>
        <taxon>Hyphomicrobiales</taxon>
        <taxon>Methylobacteriaceae</taxon>
        <taxon>Methylorubrum</taxon>
    </lineage>
</organism>
<evidence type="ECO:0000256" key="2">
    <source>
        <dbReference type="SAM" id="SignalP"/>
    </source>
</evidence>
<keyword evidence="2" id="KW-0732">Signal</keyword>
<dbReference type="AlphaFoldDB" id="A0A921E2R8"/>
<dbReference type="Proteomes" id="UP000742631">
    <property type="component" value="Unassembled WGS sequence"/>
</dbReference>
<reference evidence="3" key="2">
    <citation type="submission" date="2021-09" db="EMBL/GenBank/DDBJ databases">
        <authorList>
            <person name="Gilroy R."/>
        </authorList>
    </citation>
    <scope>NUCLEOTIDE SEQUENCE</scope>
    <source>
        <strain evidence="3">316</strain>
    </source>
</reference>